<feature type="transmembrane region" description="Helical" evidence="1">
    <location>
        <begin position="50"/>
        <end position="72"/>
    </location>
</feature>
<proteinExistence type="predicted"/>
<organism evidence="2 3">
    <name type="scientific">Scyliorhinus torazame</name>
    <name type="common">Cloudy catshark</name>
    <name type="synonym">Catulus torazame</name>
    <dbReference type="NCBI Taxonomy" id="75743"/>
    <lineage>
        <taxon>Eukaryota</taxon>
        <taxon>Metazoa</taxon>
        <taxon>Chordata</taxon>
        <taxon>Craniata</taxon>
        <taxon>Vertebrata</taxon>
        <taxon>Chondrichthyes</taxon>
        <taxon>Elasmobranchii</taxon>
        <taxon>Galeomorphii</taxon>
        <taxon>Galeoidea</taxon>
        <taxon>Carcharhiniformes</taxon>
        <taxon>Scyliorhinidae</taxon>
        <taxon>Scyliorhinus</taxon>
    </lineage>
</organism>
<keyword evidence="1" id="KW-0812">Transmembrane</keyword>
<reference evidence="2 3" key="1">
    <citation type="journal article" date="2018" name="Nat. Ecol. Evol.">
        <title>Shark genomes provide insights into elasmobranch evolution and the origin of vertebrates.</title>
        <authorList>
            <person name="Hara Y"/>
            <person name="Yamaguchi K"/>
            <person name="Onimaru K"/>
            <person name="Kadota M"/>
            <person name="Koyanagi M"/>
            <person name="Keeley SD"/>
            <person name="Tatsumi K"/>
            <person name="Tanaka K"/>
            <person name="Motone F"/>
            <person name="Kageyama Y"/>
            <person name="Nozu R"/>
            <person name="Adachi N"/>
            <person name="Nishimura O"/>
            <person name="Nakagawa R"/>
            <person name="Tanegashima C"/>
            <person name="Kiyatake I"/>
            <person name="Matsumoto R"/>
            <person name="Murakumo K"/>
            <person name="Nishida K"/>
            <person name="Terakita A"/>
            <person name="Kuratani S"/>
            <person name="Sato K"/>
            <person name="Hyodo S Kuraku.S."/>
        </authorList>
    </citation>
    <scope>NUCLEOTIDE SEQUENCE [LARGE SCALE GENOMIC DNA]</scope>
</reference>
<evidence type="ECO:0000313" key="2">
    <source>
        <dbReference type="EMBL" id="GCB65060.1"/>
    </source>
</evidence>
<keyword evidence="1" id="KW-0472">Membrane</keyword>
<dbReference type="Proteomes" id="UP000288216">
    <property type="component" value="Unassembled WGS sequence"/>
</dbReference>
<name>A0A401NW08_SCYTO</name>
<keyword evidence="1" id="KW-1133">Transmembrane helix</keyword>
<dbReference type="EMBL" id="BFAA01002809">
    <property type="protein sequence ID" value="GCB65060.1"/>
    <property type="molecule type" value="Genomic_DNA"/>
</dbReference>
<comment type="caution">
    <text evidence="2">The sequence shown here is derived from an EMBL/GenBank/DDBJ whole genome shotgun (WGS) entry which is preliminary data.</text>
</comment>
<sequence>MGLRTSYNLVFQLKSIQARSRTFSVEQTDSTSGKPLDPSPDSFHVNTQGIIGGSIVGGLLLITFIVGITWILKANTKKIQISPRSAQDKMQLNAGNLNRVTQLGQS</sequence>
<dbReference type="AlphaFoldDB" id="A0A401NW08"/>
<evidence type="ECO:0000313" key="3">
    <source>
        <dbReference type="Proteomes" id="UP000288216"/>
    </source>
</evidence>
<evidence type="ECO:0000256" key="1">
    <source>
        <dbReference type="SAM" id="Phobius"/>
    </source>
</evidence>
<protein>
    <submittedName>
        <fullName evidence="2">Uncharacterized protein</fullName>
    </submittedName>
</protein>
<gene>
    <name evidence="2" type="ORF">scyTo_0007635</name>
</gene>
<accession>A0A401NW08</accession>
<keyword evidence="3" id="KW-1185">Reference proteome</keyword>